<dbReference type="RefSeq" id="WP_066777109.1">
    <property type="nucleotide sequence ID" value="NZ_BMIP01000005.1"/>
</dbReference>
<dbReference type="EMBL" id="BMIP01000005">
    <property type="protein sequence ID" value="GGD73902.1"/>
    <property type="molecule type" value="Genomic_DNA"/>
</dbReference>
<dbReference type="AlphaFoldDB" id="A0A916Z3F3"/>
<accession>A0A916Z3F3</accession>
<reference evidence="1" key="1">
    <citation type="journal article" date="2014" name="Int. J. Syst. Evol. Microbiol.">
        <title>Complete genome sequence of Corynebacterium casei LMG S-19264T (=DSM 44701T), isolated from a smear-ripened cheese.</title>
        <authorList>
            <consortium name="US DOE Joint Genome Institute (JGI-PGF)"/>
            <person name="Walter F."/>
            <person name="Albersmeier A."/>
            <person name="Kalinowski J."/>
            <person name="Ruckert C."/>
        </authorList>
    </citation>
    <scope>NUCLEOTIDE SEQUENCE</scope>
    <source>
        <strain evidence="1">CGMCC 1.15360</strain>
    </source>
</reference>
<proteinExistence type="predicted"/>
<name>A0A916Z3F3_9SPHN</name>
<keyword evidence="2" id="KW-1185">Reference proteome</keyword>
<protein>
    <submittedName>
        <fullName evidence="1">Uncharacterized protein</fullName>
    </submittedName>
</protein>
<sequence>MADKTAIFNAAAVRMGTEARVTDAELDDRPLPRTLREIWDIERQGAIRDGAWNFAVMRDALAADAGVVPYPFQFAYPLPAKCLRLLEVLNDPGRASYQLEGGKILCDAAAPLYVRYLVDMPNPATWDAAFADAFAWRLAWKAGPRIVGSTFDENAAFQGWRMAVSAANRVDARENPPIEMEESEWVTARFAGYSGPVPGSYREEDYSS</sequence>
<dbReference type="Proteomes" id="UP000612349">
    <property type="component" value="Unassembled WGS sequence"/>
</dbReference>
<reference evidence="1" key="2">
    <citation type="submission" date="2020-09" db="EMBL/GenBank/DDBJ databases">
        <authorList>
            <person name="Sun Q."/>
            <person name="Zhou Y."/>
        </authorList>
    </citation>
    <scope>NUCLEOTIDE SEQUENCE</scope>
    <source>
        <strain evidence="1">CGMCC 1.15360</strain>
    </source>
</reference>
<evidence type="ECO:0000313" key="1">
    <source>
        <dbReference type="EMBL" id="GGD73902.1"/>
    </source>
</evidence>
<gene>
    <name evidence="1" type="ORF">GCM10010990_24400</name>
</gene>
<evidence type="ECO:0000313" key="2">
    <source>
        <dbReference type="Proteomes" id="UP000612349"/>
    </source>
</evidence>
<organism evidence="1 2">
    <name type="scientific">Croceicoccus mobilis</name>
    <dbReference type="NCBI Taxonomy" id="1703339"/>
    <lineage>
        <taxon>Bacteria</taxon>
        <taxon>Pseudomonadati</taxon>
        <taxon>Pseudomonadota</taxon>
        <taxon>Alphaproteobacteria</taxon>
        <taxon>Sphingomonadales</taxon>
        <taxon>Erythrobacteraceae</taxon>
        <taxon>Croceicoccus</taxon>
    </lineage>
</organism>
<comment type="caution">
    <text evidence="1">The sequence shown here is derived from an EMBL/GenBank/DDBJ whole genome shotgun (WGS) entry which is preliminary data.</text>
</comment>
<dbReference type="OrthoDB" id="7278537at2"/>